<protein>
    <submittedName>
        <fullName evidence="1">Uncharacterized protein</fullName>
    </submittedName>
</protein>
<organism evidence="1 2">
    <name type="scientific">Caerostris darwini</name>
    <dbReference type="NCBI Taxonomy" id="1538125"/>
    <lineage>
        <taxon>Eukaryota</taxon>
        <taxon>Metazoa</taxon>
        <taxon>Ecdysozoa</taxon>
        <taxon>Arthropoda</taxon>
        <taxon>Chelicerata</taxon>
        <taxon>Arachnida</taxon>
        <taxon>Araneae</taxon>
        <taxon>Araneomorphae</taxon>
        <taxon>Entelegynae</taxon>
        <taxon>Araneoidea</taxon>
        <taxon>Araneidae</taxon>
        <taxon>Caerostris</taxon>
    </lineage>
</organism>
<evidence type="ECO:0000313" key="2">
    <source>
        <dbReference type="Proteomes" id="UP001054837"/>
    </source>
</evidence>
<accession>A0AAV4TWH3</accession>
<reference evidence="1 2" key="1">
    <citation type="submission" date="2021-06" db="EMBL/GenBank/DDBJ databases">
        <title>Caerostris darwini draft genome.</title>
        <authorList>
            <person name="Kono N."/>
            <person name="Arakawa K."/>
        </authorList>
    </citation>
    <scope>NUCLEOTIDE SEQUENCE [LARGE SCALE GENOMIC DNA]</scope>
</reference>
<comment type="caution">
    <text evidence="1">The sequence shown here is derived from an EMBL/GenBank/DDBJ whole genome shotgun (WGS) entry which is preliminary data.</text>
</comment>
<dbReference type="Proteomes" id="UP001054837">
    <property type="component" value="Unassembled WGS sequence"/>
</dbReference>
<name>A0AAV4TWH3_9ARAC</name>
<dbReference type="EMBL" id="BPLQ01010425">
    <property type="protein sequence ID" value="GIY50693.1"/>
    <property type="molecule type" value="Genomic_DNA"/>
</dbReference>
<gene>
    <name evidence="1" type="ORF">CDAR_561411</name>
</gene>
<proteinExistence type="predicted"/>
<dbReference type="AlphaFoldDB" id="A0AAV4TWH3"/>
<keyword evidence="2" id="KW-1185">Reference proteome</keyword>
<evidence type="ECO:0000313" key="1">
    <source>
        <dbReference type="EMBL" id="GIY50693.1"/>
    </source>
</evidence>
<sequence length="120" mass="13974">MALYSNVFLETTNRTLLIFQRDGVDYGFRLFEQTPNSSPTRYNNNSKKSLVRPLWCLDYGAPSLCGWRTQQELNGSLSTSARVRHQRAAAEMSMFTSLEVDGCRYELLMVKLWIRLQRKE</sequence>